<proteinExistence type="predicted"/>
<protein>
    <submittedName>
        <fullName evidence="1">8555_t:CDS:1</fullName>
    </submittedName>
</protein>
<name>A0A9N9A4P3_9GLOM</name>
<evidence type="ECO:0000313" key="1">
    <source>
        <dbReference type="EMBL" id="CAG8516698.1"/>
    </source>
</evidence>
<gene>
    <name evidence="1" type="ORF">RFULGI_LOCUS3154</name>
</gene>
<sequence>MPVLEESHNELSLPVCYQLSSFSLPDFKDVIEVENQAKIY</sequence>
<evidence type="ECO:0000313" key="2">
    <source>
        <dbReference type="Proteomes" id="UP000789396"/>
    </source>
</evidence>
<organism evidence="1 2">
    <name type="scientific">Racocetra fulgida</name>
    <dbReference type="NCBI Taxonomy" id="60492"/>
    <lineage>
        <taxon>Eukaryota</taxon>
        <taxon>Fungi</taxon>
        <taxon>Fungi incertae sedis</taxon>
        <taxon>Mucoromycota</taxon>
        <taxon>Glomeromycotina</taxon>
        <taxon>Glomeromycetes</taxon>
        <taxon>Diversisporales</taxon>
        <taxon>Gigasporaceae</taxon>
        <taxon>Racocetra</taxon>
    </lineage>
</organism>
<reference evidence="1" key="1">
    <citation type="submission" date="2021-06" db="EMBL/GenBank/DDBJ databases">
        <authorList>
            <person name="Kallberg Y."/>
            <person name="Tangrot J."/>
            <person name="Rosling A."/>
        </authorList>
    </citation>
    <scope>NUCLEOTIDE SEQUENCE</scope>
    <source>
        <strain evidence="1">IN212</strain>
    </source>
</reference>
<dbReference type="EMBL" id="CAJVPZ010002625">
    <property type="protein sequence ID" value="CAG8516698.1"/>
    <property type="molecule type" value="Genomic_DNA"/>
</dbReference>
<dbReference type="AlphaFoldDB" id="A0A9N9A4P3"/>
<keyword evidence="2" id="KW-1185">Reference proteome</keyword>
<accession>A0A9N9A4P3</accession>
<dbReference type="Proteomes" id="UP000789396">
    <property type="component" value="Unassembled WGS sequence"/>
</dbReference>
<comment type="caution">
    <text evidence="1">The sequence shown here is derived from an EMBL/GenBank/DDBJ whole genome shotgun (WGS) entry which is preliminary data.</text>
</comment>